<dbReference type="KEGG" id="pfm:Pyrfu_0004"/>
<keyword evidence="2" id="KW-1185">Reference proteome</keyword>
<dbReference type="EMBL" id="CP002838">
    <property type="protein sequence ID" value="AEM37876.1"/>
    <property type="molecule type" value="Genomic_DNA"/>
</dbReference>
<evidence type="ECO:0000313" key="2">
    <source>
        <dbReference type="Proteomes" id="UP000001037"/>
    </source>
</evidence>
<proteinExistence type="predicted"/>
<dbReference type="Proteomes" id="UP000001037">
    <property type="component" value="Chromosome"/>
</dbReference>
<accession>G0EDN9</accession>
<sequence length="122" mass="13404">MPRREVTEAARRLAELLERGEPESVVRNVNVSIERREACEMLERIKPLVDNYAAIEEGSFTPSYSYRALRPVALLLEKLCRGASLDDEVVALALGVLGLLEKGRVERAAVIASVLESRLGGG</sequence>
<name>G0EDN9_PYRF1</name>
<reference evidence="1 2" key="1">
    <citation type="journal article" date="2011" name="Stand. Genomic Sci.">
        <title>Complete genome sequence of the hyperthermophilic chemolithoautotroph Pyrolobus fumarii type strain (1A).</title>
        <authorList>
            <person name="Anderson I."/>
            <person name="Goker M."/>
            <person name="Nolan M."/>
            <person name="Lucas S."/>
            <person name="Hammon N."/>
            <person name="Deshpande S."/>
            <person name="Cheng J.F."/>
            <person name="Tapia R."/>
            <person name="Han C."/>
            <person name="Goodwin L."/>
            <person name="Pitluck S."/>
            <person name="Huntemann M."/>
            <person name="Liolios K."/>
            <person name="Ivanova N."/>
            <person name="Pagani I."/>
            <person name="Mavromatis K."/>
            <person name="Ovchinikova G."/>
            <person name="Pati A."/>
            <person name="Chen A."/>
            <person name="Palaniappan K."/>
            <person name="Land M."/>
            <person name="Hauser L."/>
            <person name="Brambilla E.M."/>
            <person name="Huber H."/>
            <person name="Yasawong M."/>
            <person name="Rohde M."/>
            <person name="Spring S."/>
            <person name="Abt B."/>
            <person name="Sikorski J."/>
            <person name="Wirth R."/>
            <person name="Detter J.C."/>
            <person name="Woyke T."/>
            <person name="Bristow J."/>
            <person name="Eisen J.A."/>
            <person name="Markowitz V."/>
            <person name="Hugenholtz P."/>
            <person name="Kyrpides N.C."/>
            <person name="Klenk H.P."/>
            <person name="Lapidus A."/>
        </authorList>
    </citation>
    <scope>NUCLEOTIDE SEQUENCE [LARGE SCALE GENOMIC DNA]</scope>
    <source>
        <strain evidence="2">DSM 11204 / 1A</strain>
    </source>
</reference>
<gene>
    <name evidence="1" type="ordered locus">Pyrfu_0004</name>
</gene>
<dbReference type="InParanoid" id="G0EDN9"/>
<protein>
    <submittedName>
        <fullName evidence="1">Uncharacterized protein</fullName>
    </submittedName>
</protein>
<dbReference type="GeneID" id="11139629"/>
<dbReference type="HOGENOM" id="CLU_2021587_0_0_2"/>
<dbReference type="AlphaFoldDB" id="G0EDN9"/>
<dbReference type="STRING" id="694429.Pyrfu_0004"/>
<evidence type="ECO:0000313" key="1">
    <source>
        <dbReference type="EMBL" id="AEM37876.1"/>
    </source>
</evidence>
<organism evidence="1 2">
    <name type="scientific">Pyrolobus fumarii (strain DSM 11204 / 1A)</name>
    <dbReference type="NCBI Taxonomy" id="694429"/>
    <lineage>
        <taxon>Archaea</taxon>
        <taxon>Thermoproteota</taxon>
        <taxon>Thermoprotei</taxon>
        <taxon>Desulfurococcales</taxon>
        <taxon>Pyrodictiaceae</taxon>
        <taxon>Pyrolobus</taxon>
    </lineage>
</organism>
<dbReference type="RefSeq" id="WP_014025553.1">
    <property type="nucleotide sequence ID" value="NC_015931.1"/>
</dbReference>